<dbReference type="STRING" id="1209989.TepRe1_0841"/>
<dbReference type="Proteomes" id="UP000010802">
    <property type="component" value="Chromosome"/>
</dbReference>
<reference evidence="4" key="1">
    <citation type="journal article" date="2013" name="Genome Announc.">
        <title>First genome sequence of a syntrophic acetate-oxidizing bacterium, Tepidanaerobacter acetatoxydans strain Re1.</title>
        <authorList>
            <person name="Manzoor S."/>
            <person name="Bongcam-Rudloff E."/>
            <person name="Schnurer A."/>
            <person name="Muller B."/>
        </authorList>
    </citation>
    <scope>NUCLEOTIDE SEQUENCE [LARGE SCALE GENOMIC DNA]</scope>
    <source>
        <strain evidence="4">Re1</strain>
    </source>
</reference>
<evidence type="ECO:0000256" key="1">
    <source>
        <dbReference type="ARBA" id="ARBA00023118"/>
    </source>
</evidence>
<dbReference type="Pfam" id="PF03787">
    <property type="entry name" value="RAMPs"/>
    <property type="match status" value="1"/>
</dbReference>
<dbReference type="PATRIC" id="fig|1209989.3.peg.1009"/>
<keyword evidence="1" id="KW-0051">Antiviral defense</keyword>
<protein>
    <recommendedName>
        <fullName evidence="2">CRISPR type III-associated protein domain-containing protein</fullName>
    </recommendedName>
</protein>
<dbReference type="KEGG" id="tae:TepiRe1_0910"/>
<organism evidence="3 4">
    <name type="scientific">Tepidanaerobacter acetatoxydans (strain DSM 21804 / JCM 16047 / Re1)</name>
    <dbReference type="NCBI Taxonomy" id="1209989"/>
    <lineage>
        <taxon>Bacteria</taxon>
        <taxon>Bacillati</taxon>
        <taxon>Bacillota</taxon>
        <taxon>Clostridia</taxon>
        <taxon>Thermosediminibacterales</taxon>
        <taxon>Tepidanaerobacteraceae</taxon>
        <taxon>Tepidanaerobacter</taxon>
    </lineage>
</organism>
<dbReference type="GO" id="GO:0051607">
    <property type="term" value="P:defense response to virus"/>
    <property type="evidence" value="ECO:0007669"/>
    <property type="project" value="UniProtKB-KW"/>
</dbReference>
<gene>
    <name evidence="3" type="ordered locus">TEPIRE1_0910</name>
</gene>
<dbReference type="EMBL" id="HF563609">
    <property type="protein sequence ID" value="CCP25628.1"/>
    <property type="molecule type" value="Genomic_DNA"/>
</dbReference>
<dbReference type="KEGG" id="tep:TepRe1_0841"/>
<accession>F4LX42</accession>
<dbReference type="OrthoDB" id="5501881at2"/>
<evidence type="ECO:0000313" key="4">
    <source>
        <dbReference type="Proteomes" id="UP000010802"/>
    </source>
</evidence>
<evidence type="ECO:0000313" key="3">
    <source>
        <dbReference type="EMBL" id="CCP25628.1"/>
    </source>
</evidence>
<sequence length="461" mass="53574">MTLDYYAYQNQKSTIDSAACRGQELHIAYLLKEARGLKNKEKNKIRDFWQKSLSVKDDPWEGTSFDFCQMPDSLAFTLDTSAIEWLPQFSFVLQLPFKIDKPYISKDEKSIYILENPLRREKIFKTPMLAAAGWKGALRAAMVQMLVQWWKQLDESEKKKRSNCKQFVSWRLQLVRLFGTERGADMDDENYNNYLDKLGGKYQSSWFRRYLRRFISPSGSIAGRLQFYPTFFKETALEIINPHDRKTGTSMRGPILLECVPENTEGIFSIVYVPFGPFGMDKKIHKEAVVQDLIFLAKGIRAMLTVYGFGAKTSSGFGKAKERFAGEGRLLLKSALSLKDLESDAESQRSEELPRYLETADRLIEELRRSDGTLKEEDEYRQWLENNKLKYNKKRKQLYSKAKLWWERKQLEENSLQDVASEPEPSAKKEPLITEITFNTLDEFYNQVQRLATALRKGGAM</sequence>
<accession>L0S1A6</accession>
<name>F4LX42_TEPAE</name>
<dbReference type="InterPro" id="IPR005537">
    <property type="entry name" value="RAMP_III_fam"/>
</dbReference>
<dbReference type="AlphaFoldDB" id="F4LX42"/>
<evidence type="ECO:0000259" key="2">
    <source>
        <dbReference type="Pfam" id="PF03787"/>
    </source>
</evidence>
<proteinExistence type="predicted"/>
<dbReference type="RefSeq" id="WP_013777943.1">
    <property type="nucleotide sequence ID" value="NC_015519.1"/>
</dbReference>
<dbReference type="eggNOG" id="COG1337">
    <property type="taxonomic scope" value="Bacteria"/>
</dbReference>
<keyword evidence="4" id="KW-1185">Reference proteome</keyword>
<dbReference type="HOGENOM" id="CLU_055089_0_0_9"/>
<feature type="domain" description="CRISPR type III-associated protein" evidence="2">
    <location>
        <begin position="114"/>
        <end position="320"/>
    </location>
</feature>